<keyword evidence="9 12" id="KW-0653">Protein transport</keyword>
<dbReference type="Pfam" id="PF02472">
    <property type="entry name" value="ExbD"/>
    <property type="match status" value="1"/>
</dbReference>
<gene>
    <name evidence="14" type="ORF">D1345_23260</name>
</gene>
<keyword evidence="11 13" id="KW-0472">Membrane</keyword>
<protein>
    <submittedName>
        <fullName evidence="14">Biopolymer transporter ExbD</fullName>
    </submittedName>
</protein>
<keyword evidence="6" id="KW-1003">Cell membrane</keyword>
<organism evidence="14 15">
    <name type="scientific">Chromobacterium rhizoryzae</name>
    <dbReference type="NCBI Taxonomy" id="1778675"/>
    <lineage>
        <taxon>Bacteria</taxon>
        <taxon>Pseudomonadati</taxon>
        <taxon>Pseudomonadota</taxon>
        <taxon>Betaproteobacteria</taxon>
        <taxon>Neisseriales</taxon>
        <taxon>Chromobacteriaceae</taxon>
        <taxon>Chromobacterium</taxon>
    </lineage>
</organism>
<comment type="subcellular location">
    <subcellularLocation>
        <location evidence="2">Cell inner membrane</location>
        <topology evidence="2">Single-pass type II membrane protein</topology>
    </subcellularLocation>
    <subcellularLocation>
        <location evidence="12">Cell membrane</location>
        <topology evidence="12">Single-pass type II membrane protein</topology>
    </subcellularLocation>
</comment>
<dbReference type="InterPro" id="IPR003400">
    <property type="entry name" value="ExbD"/>
</dbReference>
<keyword evidence="10 13" id="KW-1133">Transmembrane helix</keyword>
<dbReference type="PANTHER" id="PTHR30558:SF12">
    <property type="entry name" value="BIOPOLYMER TRANSPORT PROTEIN EXBD"/>
    <property type="match status" value="1"/>
</dbReference>
<evidence type="ECO:0000313" key="14">
    <source>
        <dbReference type="EMBL" id="AXT48903.1"/>
    </source>
</evidence>
<dbReference type="KEGG" id="crz:D1345_23260"/>
<evidence type="ECO:0000256" key="2">
    <source>
        <dbReference type="ARBA" id="ARBA00004249"/>
    </source>
</evidence>
<dbReference type="PANTHER" id="PTHR30558">
    <property type="entry name" value="EXBD MEMBRANE COMPONENT OF PMF-DRIVEN MACROMOLECULE IMPORT SYSTEM"/>
    <property type="match status" value="1"/>
</dbReference>
<dbReference type="Proteomes" id="UP000259465">
    <property type="component" value="Chromosome"/>
</dbReference>
<comment type="similarity">
    <text evidence="3 12">Belongs to the ExbD/TolR family.</text>
</comment>
<evidence type="ECO:0000256" key="8">
    <source>
        <dbReference type="ARBA" id="ARBA00022692"/>
    </source>
</evidence>
<keyword evidence="5 12" id="KW-0813">Transport</keyword>
<evidence type="ECO:0000256" key="12">
    <source>
        <dbReference type="RuleBase" id="RU003879"/>
    </source>
</evidence>
<dbReference type="RefSeq" id="WP_107731416.1">
    <property type="nucleotide sequence ID" value="NZ_CP031968.1"/>
</dbReference>
<name>A0AAD0RVQ5_9NEIS</name>
<evidence type="ECO:0000256" key="5">
    <source>
        <dbReference type="ARBA" id="ARBA00022448"/>
    </source>
</evidence>
<keyword evidence="15" id="KW-1185">Reference proteome</keyword>
<dbReference type="EMBL" id="CP031968">
    <property type="protein sequence ID" value="AXT48903.1"/>
    <property type="molecule type" value="Genomic_DNA"/>
</dbReference>
<evidence type="ECO:0000313" key="15">
    <source>
        <dbReference type="Proteomes" id="UP000259465"/>
    </source>
</evidence>
<comment type="subunit">
    <text evidence="4">The accessory proteins ExbB and ExbD seem to form a complex with TonB.</text>
</comment>
<evidence type="ECO:0000256" key="4">
    <source>
        <dbReference type="ARBA" id="ARBA00011471"/>
    </source>
</evidence>
<dbReference type="Gene3D" id="3.30.420.270">
    <property type="match status" value="1"/>
</dbReference>
<reference evidence="14 15" key="1">
    <citation type="submission" date="2018-08" db="EMBL/GenBank/DDBJ databases">
        <title>Complete genome sequence of JP2-74.</title>
        <authorList>
            <person name="Wu L."/>
        </authorList>
    </citation>
    <scope>NUCLEOTIDE SEQUENCE [LARGE SCALE GENOMIC DNA]</scope>
    <source>
        <strain evidence="14 15">JP2-74</strain>
    </source>
</reference>
<dbReference type="GO" id="GO:0005886">
    <property type="term" value="C:plasma membrane"/>
    <property type="evidence" value="ECO:0007669"/>
    <property type="project" value="UniProtKB-SubCell"/>
</dbReference>
<sequence length="136" mass="14412">MAFGSFDKGASAPMADINTTPLVDVMLVLLVVFIITTPLLTNTVKLDLPQASAAAQQSQPKEIRLAIDAAGAVFWNDIKVPEGELDARFAAAARDNPQVELHLFADKSVRYETVAKTLASAQQGGISKIGFATEAP</sequence>
<proteinExistence type="inferred from homology"/>
<keyword evidence="8 12" id="KW-0812">Transmembrane</keyword>
<dbReference type="AlphaFoldDB" id="A0AAD0RVQ5"/>
<evidence type="ECO:0000256" key="10">
    <source>
        <dbReference type="ARBA" id="ARBA00022989"/>
    </source>
</evidence>
<dbReference type="GO" id="GO:0015031">
    <property type="term" value="P:protein transport"/>
    <property type="evidence" value="ECO:0007669"/>
    <property type="project" value="UniProtKB-KW"/>
</dbReference>
<dbReference type="GO" id="GO:0022857">
    <property type="term" value="F:transmembrane transporter activity"/>
    <property type="evidence" value="ECO:0007669"/>
    <property type="project" value="InterPro"/>
</dbReference>
<evidence type="ECO:0000256" key="7">
    <source>
        <dbReference type="ARBA" id="ARBA00022519"/>
    </source>
</evidence>
<evidence type="ECO:0000256" key="9">
    <source>
        <dbReference type="ARBA" id="ARBA00022927"/>
    </source>
</evidence>
<evidence type="ECO:0000256" key="6">
    <source>
        <dbReference type="ARBA" id="ARBA00022475"/>
    </source>
</evidence>
<accession>A0AAD0RVQ5</accession>
<keyword evidence="7" id="KW-0997">Cell inner membrane</keyword>
<comment type="function">
    <text evidence="1">Involved in the TonB-dependent energy-dependent transport of various receptor-bound substrates.</text>
</comment>
<evidence type="ECO:0000256" key="3">
    <source>
        <dbReference type="ARBA" id="ARBA00005811"/>
    </source>
</evidence>
<evidence type="ECO:0000256" key="11">
    <source>
        <dbReference type="ARBA" id="ARBA00023136"/>
    </source>
</evidence>
<evidence type="ECO:0000256" key="13">
    <source>
        <dbReference type="SAM" id="Phobius"/>
    </source>
</evidence>
<evidence type="ECO:0000256" key="1">
    <source>
        <dbReference type="ARBA" id="ARBA00003540"/>
    </source>
</evidence>
<feature type="transmembrane region" description="Helical" evidence="13">
    <location>
        <begin position="20"/>
        <end position="40"/>
    </location>
</feature>